<evidence type="ECO:0000256" key="1">
    <source>
        <dbReference type="ARBA" id="ARBA00004236"/>
    </source>
</evidence>
<dbReference type="GO" id="GO:0005886">
    <property type="term" value="C:plasma membrane"/>
    <property type="evidence" value="ECO:0007669"/>
    <property type="project" value="UniProtKB-SubCell"/>
</dbReference>
<name>A0A348W8V8_9RHOB</name>
<keyword evidence="5" id="KW-0472">Membrane</keyword>
<accession>A0A348W8V8</accession>
<dbReference type="PANTHER" id="PTHR43646:SF2">
    <property type="entry name" value="GLYCOSYLTRANSFERASE 2-LIKE DOMAIN-CONTAINING PROTEIN"/>
    <property type="match status" value="1"/>
</dbReference>
<dbReference type="Gene3D" id="3.90.550.10">
    <property type="entry name" value="Spore Coat Polysaccharide Biosynthesis Protein SpsA, Chain A"/>
    <property type="match status" value="1"/>
</dbReference>
<proteinExistence type="predicted"/>
<dbReference type="AlphaFoldDB" id="A0A348W8V8"/>
<dbReference type="Pfam" id="PF00535">
    <property type="entry name" value="Glycos_transf_2"/>
    <property type="match status" value="1"/>
</dbReference>
<dbReference type="EMBL" id="DMVW01000041">
    <property type="protein sequence ID" value="HAR50970.1"/>
    <property type="molecule type" value="Genomic_DNA"/>
</dbReference>
<dbReference type="InterPro" id="IPR001173">
    <property type="entry name" value="Glyco_trans_2-like"/>
</dbReference>
<sequence length="279" mass="29638">MSASLSVIIPAHDEAGWIGACLSSLIASEPGGGAVEIVVVANGCSDGTAAEARAMGPAAEAAGMALRVIELAEGGKPGALDAGDAAAEHGVRVYLDADVTVAPDLLAALARELSGEAARYASGTVVLCRARSAFSRAYGRYWMLLPFNTQDVGGFGLFAMNAAGRARWGNWPRIIADDMFARLNFAPQERVKLPQRYHWPLVEGFGNLVRVRRRQDRGVREIAEEFPELMKNEAVARPGGGAVLLRAVRAPLGFCAYALVALSVKLSRGRHGTLWVRGR</sequence>
<evidence type="ECO:0000313" key="7">
    <source>
        <dbReference type="EMBL" id="HAR50970.1"/>
    </source>
</evidence>
<evidence type="ECO:0000256" key="3">
    <source>
        <dbReference type="ARBA" id="ARBA00022676"/>
    </source>
</evidence>
<dbReference type="GO" id="GO:0016757">
    <property type="term" value="F:glycosyltransferase activity"/>
    <property type="evidence" value="ECO:0007669"/>
    <property type="project" value="UniProtKB-KW"/>
</dbReference>
<comment type="caution">
    <text evidence="7">The sequence shown here is derived from an EMBL/GenBank/DDBJ whole genome shotgun (WGS) entry which is preliminary data.</text>
</comment>
<dbReference type="PANTHER" id="PTHR43646">
    <property type="entry name" value="GLYCOSYLTRANSFERASE"/>
    <property type="match status" value="1"/>
</dbReference>
<dbReference type="RefSeq" id="WP_339855845.1">
    <property type="nucleotide sequence ID" value="NZ_CAXAXR010000027.1"/>
</dbReference>
<gene>
    <name evidence="7" type="ORF">DCS45_03695</name>
</gene>
<organism evidence="7 8">
    <name type="scientific">Roseovarius nubinhibens</name>
    <dbReference type="NCBI Taxonomy" id="314263"/>
    <lineage>
        <taxon>Bacteria</taxon>
        <taxon>Pseudomonadati</taxon>
        <taxon>Pseudomonadota</taxon>
        <taxon>Alphaproteobacteria</taxon>
        <taxon>Rhodobacterales</taxon>
        <taxon>Roseobacteraceae</taxon>
        <taxon>Roseovarius</taxon>
    </lineage>
</organism>
<evidence type="ECO:0000256" key="5">
    <source>
        <dbReference type="ARBA" id="ARBA00023136"/>
    </source>
</evidence>
<evidence type="ECO:0000313" key="8">
    <source>
        <dbReference type="Proteomes" id="UP000264719"/>
    </source>
</evidence>
<dbReference type="InterPro" id="IPR029044">
    <property type="entry name" value="Nucleotide-diphossugar_trans"/>
</dbReference>
<protein>
    <submittedName>
        <fullName evidence="7">Glycosyl transferase</fullName>
    </submittedName>
</protein>
<dbReference type="Proteomes" id="UP000264719">
    <property type="component" value="Unassembled WGS sequence"/>
</dbReference>
<reference evidence="7 8" key="1">
    <citation type="journal article" date="2018" name="Nat. Biotechnol.">
        <title>A standardized bacterial taxonomy based on genome phylogeny substantially revises the tree of life.</title>
        <authorList>
            <person name="Parks D.H."/>
            <person name="Chuvochina M."/>
            <person name="Waite D.W."/>
            <person name="Rinke C."/>
            <person name="Skarshewski A."/>
            <person name="Chaumeil P.A."/>
            <person name="Hugenholtz P."/>
        </authorList>
    </citation>
    <scope>NUCLEOTIDE SEQUENCE [LARGE SCALE GENOMIC DNA]</scope>
    <source>
        <strain evidence="7">UBA9169</strain>
    </source>
</reference>
<evidence type="ECO:0000259" key="6">
    <source>
        <dbReference type="Pfam" id="PF00535"/>
    </source>
</evidence>
<keyword evidence="2" id="KW-1003">Cell membrane</keyword>
<comment type="subcellular location">
    <subcellularLocation>
        <location evidence="1">Cell membrane</location>
    </subcellularLocation>
</comment>
<dbReference type="SUPFAM" id="SSF53448">
    <property type="entry name" value="Nucleotide-diphospho-sugar transferases"/>
    <property type="match status" value="1"/>
</dbReference>
<keyword evidence="4 7" id="KW-0808">Transferase</keyword>
<feature type="domain" description="Glycosyltransferase 2-like" evidence="6">
    <location>
        <begin position="6"/>
        <end position="141"/>
    </location>
</feature>
<evidence type="ECO:0000256" key="2">
    <source>
        <dbReference type="ARBA" id="ARBA00022475"/>
    </source>
</evidence>
<evidence type="ECO:0000256" key="4">
    <source>
        <dbReference type="ARBA" id="ARBA00022679"/>
    </source>
</evidence>
<keyword evidence="3" id="KW-0328">Glycosyltransferase</keyword>